<dbReference type="KEGG" id="nia:A8C56_12480"/>
<reference evidence="1 2" key="1">
    <citation type="submission" date="2016-05" db="EMBL/GenBank/DDBJ databases">
        <title>Niabella ginsenosidivorans BS26 whole genome sequencing.</title>
        <authorList>
            <person name="Im W.T."/>
            <person name="Siddiqi M.Z."/>
        </authorList>
    </citation>
    <scope>NUCLEOTIDE SEQUENCE [LARGE SCALE GENOMIC DNA]</scope>
    <source>
        <strain evidence="1 2">BS26</strain>
    </source>
</reference>
<protein>
    <recommendedName>
        <fullName evidence="3">Nucleotidyl transferase AbiEii/AbiGii toxin family protein</fullName>
    </recommendedName>
</protein>
<dbReference type="STRING" id="1176587.A8C56_12480"/>
<dbReference type="Proteomes" id="UP000077667">
    <property type="component" value="Chromosome"/>
</dbReference>
<evidence type="ECO:0000313" key="1">
    <source>
        <dbReference type="EMBL" id="ANH81691.1"/>
    </source>
</evidence>
<dbReference type="Pfam" id="PF08843">
    <property type="entry name" value="AbiEii"/>
    <property type="match status" value="1"/>
</dbReference>
<name>A0A1A9I4U3_9BACT</name>
<evidence type="ECO:0008006" key="3">
    <source>
        <dbReference type="Google" id="ProtNLM"/>
    </source>
</evidence>
<sequence>MISASSIRSKLYNIAIKKNIAFQVIAVRFFHERLLYRLSISEYAKHFYLKGGNFIYAIQGLLTRPTVDIDLSGNKIPNEIKDLEKIFKEIAGIACDDAVTFYSETIKGQIITEHSDYSGIRLTFIAALDTIRQNIQIDIGFGDKVTPRPTDMLFPALLEGIPAPHLLAYTVETVIAEKFQTMIFLGEINSRMKDFYDVYHLLTTKSIDAEMLRQAITTTFKNRGTDLSPEHSLFSAAFRNDPARVKMWETFLKKIKSTDPVSFQQVVETIIQKLPSKLSV</sequence>
<organism evidence="1 2">
    <name type="scientific">Niabella ginsenosidivorans</name>
    <dbReference type="NCBI Taxonomy" id="1176587"/>
    <lineage>
        <taxon>Bacteria</taxon>
        <taxon>Pseudomonadati</taxon>
        <taxon>Bacteroidota</taxon>
        <taxon>Chitinophagia</taxon>
        <taxon>Chitinophagales</taxon>
        <taxon>Chitinophagaceae</taxon>
        <taxon>Niabella</taxon>
    </lineage>
</organism>
<dbReference type="EMBL" id="CP015772">
    <property type="protein sequence ID" value="ANH81691.1"/>
    <property type="molecule type" value="Genomic_DNA"/>
</dbReference>
<dbReference type="RefSeq" id="WP_067756487.1">
    <property type="nucleotide sequence ID" value="NZ_CP015772.1"/>
</dbReference>
<dbReference type="OrthoDB" id="9808443at2"/>
<accession>A0A1A9I4U3</accession>
<proteinExistence type="predicted"/>
<evidence type="ECO:0000313" key="2">
    <source>
        <dbReference type="Proteomes" id="UP000077667"/>
    </source>
</evidence>
<dbReference type="AlphaFoldDB" id="A0A1A9I4U3"/>
<keyword evidence="2" id="KW-1185">Reference proteome</keyword>
<dbReference type="Gene3D" id="3.10.450.620">
    <property type="entry name" value="JHP933, nucleotidyltransferase-like core domain"/>
    <property type="match status" value="1"/>
</dbReference>
<gene>
    <name evidence="1" type="ORF">A8C56_12480</name>
</gene>
<dbReference type="InterPro" id="IPR014942">
    <property type="entry name" value="AbiEii"/>
</dbReference>